<evidence type="ECO:0000313" key="4">
    <source>
        <dbReference type="EMBL" id="EQC38797.1"/>
    </source>
</evidence>
<keyword evidence="1" id="KW-0862">Zinc</keyword>
<accession>T0S7R1</accession>
<evidence type="ECO:0000313" key="5">
    <source>
        <dbReference type="Proteomes" id="UP000030762"/>
    </source>
</evidence>
<dbReference type="AlphaFoldDB" id="T0S7R1"/>
<feature type="compositionally biased region" description="Polar residues" evidence="2">
    <location>
        <begin position="399"/>
        <end position="409"/>
    </location>
</feature>
<evidence type="ECO:0000256" key="1">
    <source>
        <dbReference type="PROSITE-ProRule" id="PRU00042"/>
    </source>
</evidence>
<proteinExistence type="predicted"/>
<dbReference type="GeneID" id="19944483"/>
<evidence type="ECO:0000256" key="2">
    <source>
        <dbReference type="SAM" id="MobiDB-lite"/>
    </source>
</evidence>
<gene>
    <name evidence="4" type="ORF">SDRG_03756</name>
</gene>
<keyword evidence="1" id="KW-0863">Zinc-finger</keyword>
<name>T0S7R1_SAPDV</name>
<evidence type="ECO:0000259" key="3">
    <source>
        <dbReference type="PROSITE" id="PS50157"/>
    </source>
</evidence>
<feature type="domain" description="C2H2-type" evidence="3">
    <location>
        <begin position="65"/>
        <end position="94"/>
    </location>
</feature>
<dbReference type="Proteomes" id="UP000030762">
    <property type="component" value="Unassembled WGS sequence"/>
</dbReference>
<dbReference type="PROSITE" id="PS00028">
    <property type="entry name" value="ZINC_FINGER_C2H2_1"/>
    <property type="match status" value="1"/>
</dbReference>
<dbReference type="GO" id="GO:0008270">
    <property type="term" value="F:zinc ion binding"/>
    <property type="evidence" value="ECO:0007669"/>
    <property type="project" value="UniProtKB-KW"/>
</dbReference>
<reference evidence="4 5" key="1">
    <citation type="submission" date="2012-04" db="EMBL/GenBank/DDBJ databases">
        <title>The Genome Sequence of Saprolegnia declina VS20.</title>
        <authorList>
            <consortium name="The Broad Institute Genome Sequencing Platform"/>
            <person name="Russ C."/>
            <person name="Nusbaum C."/>
            <person name="Tyler B."/>
            <person name="van West P."/>
            <person name="Dieguez-Uribeondo J."/>
            <person name="de Bruijn I."/>
            <person name="Tripathy S."/>
            <person name="Jiang R."/>
            <person name="Young S.K."/>
            <person name="Zeng Q."/>
            <person name="Gargeya S."/>
            <person name="Fitzgerald M."/>
            <person name="Haas B."/>
            <person name="Abouelleil A."/>
            <person name="Alvarado L."/>
            <person name="Arachchi H.M."/>
            <person name="Berlin A."/>
            <person name="Chapman S.B."/>
            <person name="Goldberg J."/>
            <person name="Griggs A."/>
            <person name="Gujja S."/>
            <person name="Hansen M."/>
            <person name="Howarth C."/>
            <person name="Imamovic A."/>
            <person name="Larimer J."/>
            <person name="McCowen C."/>
            <person name="Montmayeur A."/>
            <person name="Murphy C."/>
            <person name="Neiman D."/>
            <person name="Pearson M."/>
            <person name="Priest M."/>
            <person name="Roberts A."/>
            <person name="Saif S."/>
            <person name="Shea T."/>
            <person name="Sisk P."/>
            <person name="Sykes S."/>
            <person name="Wortman J."/>
            <person name="Nusbaum C."/>
            <person name="Birren B."/>
        </authorList>
    </citation>
    <scope>NUCLEOTIDE SEQUENCE [LARGE SCALE GENOMIC DNA]</scope>
    <source>
        <strain evidence="4 5">VS20</strain>
    </source>
</reference>
<sequence length="409" mass="44703">MSVARGRDMLQSQHLCSKRRCSVRALATAATHGDGKALQWLLAEYPLFGSILTARGDGFQCLLAAACGEHCGFQVTTGKALGPHFRFVHSGFPPARTLFALQRLCAVFASPGQPSASIYDLSYVRLCTHDSPPLPPTNTLGPMHMAMVHGHLEIHDYLEICQKSTWSRVLPGHVQARICAHKRSPFIVSYLCHRAVVLDGAWATAACGYSQLWAKAESVVAKASSPMAMQWLVHAAALRGSRDVVATLRQYSSQLYPSTAEDIVDCALPCGGVANIWFVRFLLGHGVGRVRDAFPQTIRHQDTAGFARLWSFCASGDGVDDLLYLATLAYSVVDRPNRVMATLWLETFIATFNASETPTYLDPRFVQFLTENPSTATFLQDLRDEGSARPTGSCRAFSAGTSRRISSTF</sequence>
<dbReference type="PROSITE" id="PS50157">
    <property type="entry name" value="ZINC_FINGER_C2H2_2"/>
    <property type="match status" value="1"/>
</dbReference>
<dbReference type="InterPro" id="IPR013087">
    <property type="entry name" value="Znf_C2H2_type"/>
</dbReference>
<dbReference type="InParanoid" id="T0S7R1"/>
<protein>
    <recommendedName>
        <fullName evidence="3">C2H2-type domain-containing protein</fullName>
    </recommendedName>
</protein>
<keyword evidence="5" id="KW-1185">Reference proteome</keyword>
<organism evidence="4 5">
    <name type="scientific">Saprolegnia diclina (strain VS20)</name>
    <dbReference type="NCBI Taxonomy" id="1156394"/>
    <lineage>
        <taxon>Eukaryota</taxon>
        <taxon>Sar</taxon>
        <taxon>Stramenopiles</taxon>
        <taxon>Oomycota</taxon>
        <taxon>Saprolegniomycetes</taxon>
        <taxon>Saprolegniales</taxon>
        <taxon>Saprolegniaceae</taxon>
        <taxon>Saprolegnia</taxon>
    </lineage>
</organism>
<dbReference type="RefSeq" id="XP_008607621.1">
    <property type="nucleotide sequence ID" value="XM_008609399.1"/>
</dbReference>
<dbReference type="VEuPathDB" id="FungiDB:SDRG_03756"/>
<dbReference type="EMBL" id="JH767140">
    <property type="protein sequence ID" value="EQC38797.1"/>
    <property type="molecule type" value="Genomic_DNA"/>
</dbReference>
<keyword evidence="1" id="KW-0479">Metal-binding</keyword>
<dbReference type="OrthoDB" id="10459411at2759"/>
<feature type="region of interest" description="Disordered" evidence="2">
    <location>
        <begin position="384"/>
        <end position="409"/>
    </location>
</feature>